<feature type="region of interest" description="Disordered" evidence="7">
    <location>
        <begin position="90"/>
        <end position="138"/>
    </location>
</feature>
<proteinExistence type="predicted"/>
<dbReference type="CDD" id="cd00130">
    <property type="entry name" value="PAS"/>
    <property type="match status" value="1"/>
</dbReference>
<keyword evidence="3" id="KW-0285">Flavoprotein</keyword>
<feature type="region of interest" description="Disordered" evidence="7">
    <location>
        <begin position="450"/>
        <end position="489"/>
    </location>
</feature>
<keyword evidence="2" id="KW-0716">Sensory transduction</keyword>
<evidence type="ECO:0000256" key="6">
    <source>
        <dbReference type="ARBA" id="ARBA00023170"/>
    </source>
</evidence>
<accession>A0ABD3GCP6</accession>
<feature type="domain" description="PAS" evidence="8">
    <location>
        <begin position="315"/>
        <end position="390"/>
    </location>
</feature>
<evidence type="ECO:0000256" key="7">
    <source>
        <dbReference type="SAM" id="MobiDB-lite"/>
    </source>
</evidence>
<feature type="region of interest" description="Disordered" evidence="7">
    <location>
        <begin position="601"/>
        <end position="657"/>
    </location>
</feature>
<feature type="region of interest" description="Disordered" evidence="7">
    <location>
        <begin position="17"/>
        <end position="46"/>
    </location>
</feature>
<dbReference type="PROSITE" id="PS50112">
    <property type="entry name" value="PAS"/>
    <property type="match status" value="1"/>
</dbReference>
<sequence>MPTNNGRNPFQAFHKKLMSPKPFDNRSTMAASNIDRPAPLPRVPFARDSRGSLEIFGASGVQEGDGTPVFSSPAWKLALETAESLLLKDDSPFRPASPFGDESDVSQSSERSALWRTESRSRLPAIPRPPSTKPKSTSAIISPASLSLEYVASDNDLSPGDVKRAIPGSESSGSWPRKVPLNPHKSQPVVAVYEEPEDMEEKWRSMLSATSQASRREERVTAEGGNANWQAVLAMGGAVRDCDVENDRRKSLGASSVYSEDVRSERAQQWGYEVPVRTSNEFGDGSSILSRRTSTVSSESRSSGGSTSSQNIPKVSKDVRDAITSFNLAFVVCDATATEPTYPVLYASGGFFKMFGYEADEVIGHNCRFLQGPRTDPKEVAKIRRALKRGSTYSGKILNYRKDGTSFLNVLSISPIKDNAGKVIKYIGMQAEASEKEEEKATLPEVITETARPVPGPKPVNFPKPPKPVNTSNTEAFIPQFSLPPPLKGSIDTLPRSSYRYSLSNSRQSNESVADWQALARLRAEIVSTAQAPPESPKATVSQNEPVQKAEEKKVKEKEKEKKEKNVKSITTPRAKGVTRLFRKLNSKISGRLKSSDIEYVDCDNEDQTPSIADESEGGRRRRSSMYSKPSADFRLASPSDLTTADIPERGERLSSSHCVAPAVTHKGLNQFVIIH</sequence>
<evidence type="ECO:0000259" key="9">
    <source>
        <dbReference type="PROSITE" id="PS50113"/>
    </source>
</evidence>
<protein>
    <recommendedName>
        <fullName evidence="12">LOV domain-containing protein</fullName>
    </recommendedName>
</protein>
<feature type="compositionally biased region" description="Basic and acidic residues" evidence="7">
    <location>
        <begin position="548"/>
        <end position="567"/>
    </location>
</feature>
<evidence type="ECO:0000259" key="8">
    <source>
        <dbReference type="PROSITE" id="PS50112"/>
    </source>
</evidence>
<reference evidence="10 11" key="1">
    <citation type="submission" date="2024-09" db="EMBL/GenBank/DDBJ databases">
        <title>Chromosome-scale assembly of Riccia sorocarpa.</title>
        <authorList>
            <person name="Paukszto L."/>
        </authorList>
    </citation>
    <scope>NUCLEOTIDE SEQUENCE [LARGE SCALE GENOMIC DNA]</scope>
    <source>
        <strain evidence="10">LP-2024</strain>
        <tissue evidence="10">Aerial parts of the thallus</tissue>
    </source>
</reference>
<comment type="caution">
    <text evidence="10">The sequence shown here is derived from an EMBL/GenBank/DDBJ whole genome shotgun (WGS) entry which is preliminary data.</text>
</comment>
<keyword evidence="1" id="KW-0600">Photoreceptor protein</keyword>
<dbReference type="EMBL" id="JBJQOH010000008">
    <property type="protein sequence ID" value="KAL3675967.1"/>
    <property type="molecule type" value="Genomic_DNA"/>
</dbReference>
<feature type="region of interest" description="Disordered" evidence="7">
    <location>
        <begin position="283"/>
        <end position="313"/>
    </location>
</feature>
<feature type="compositionally biased region" description="Pro residues" evidence="7">
    <location>
        <begin position="454"/>
        <end position="468"/>
    </location>
</feature>
<keyword evidence="11" id="KW-1185">Reference proteome</keyword>
<keyword evidence="4" id="KW-0288">FMN</keyword>
<dbReference type="Pfam" id="PF13426">
    <property type="entry name" value="PAS_9"/>
    <property type="match status" value="1"/>
</dbReference>
<dbReference type="PANTHER" id="PTHR47429">
    <property type="entry name" value="PROTEIN TWIN LOV 1"/>
    <property type="match status" value="1"/>
</dbReference>
<gene>
    <name evidence="10" type="ORF">R1sor_025915</name>
</gene>
<dbReference type="GO" id="GO:0009637">
    <property type="term" value="P:response to blue light"/>
    <property type="evidence" value="ECO:0007669"/>
    <property type="project" value="UniProtKB-ARBA"/>
</dbReference>
<dbReference type="PROSITE" id="PS50113">
    <property type="entry name" value="PAC"/>
    <property type="match status" value="1"/>
</dbReference>
<dbReference type="SMART" id="SM00086">
    <property type="entry name" value="PAC"/>
    <property type="match status" value="1"/>
</dbReference>
<evidence type="ECO:0000256" key="5">
    <source>
        <dbReference type="ARBA" id="ARBA00022991"/>
    </source>
</evidence>
<dbReference type="GO" id="GO:0009881">
    <property type="term" value="F:photoreceptor activity"/>
    <property type="evidence" value="ECO:0007669"/>
    <property type="project" value="UniProtKB-KW"/>
</dbReference>
<dbReference type="SUPFAM" id="SSF55785">
    <property type="entry name" value="PYP-like sensor domain (PAS domain)"/>
    <property type="match status" value="1"/>
</dbReference>
<dbReference type="AlphaFoldDB" id="A0ABD3GCP6"/>
<evidence type="ECO:0000256" key="1">
    <source>
        <dbReference type="ARBA" id="ARBA00022543"/>
    </source>
</evidence>
<evidence type="ECO:0000313" key="10">
    <source>
        <dbReference type="EMBL" id="KAL3675967.1"/>
    </source>
</evidence>
<dbReference type="PANTHER" id="PTHR47429:SF8">
    <property type="entry name" value="PHOTOTROPIN-1-LIKE"/>
    <property type="match status" value="1"/>
</dbReference>
<dbReference type="Proteomes" id="UP001633002">
    <property type="component" value="Unassembled WGS sequence"/>
</dbReference>
<dbReference type="InterPro" id="IPR035965">
    <property type="entry name" value="PAS-like_dom_sf"/>
</dbReference>
<evidence type="ECO:0008006" key="12">
    <source>
        <dbReference type="Google" id="ProtNLM"/>
    </source>
</evidence>
<keyword evidence="6" id="KW-0675">Receptor</keyword>
<dbReference type="NCBIfam" id="TIGR00229">
    <property type="entry name" value="sensory_box"/>
    <property type="match status" value="1"/>
</dbReference>
<dbReference type="InterPro" id="IPR000014">
    <property type="entry name" value="PAS"/>
</dbReference>
<evidence type="ECO:0000256" key="4">
    <source>
        <dbReference type="ARBA" id="ARBA00022643"/>
    </source>
</evidence>
<feature type="domain" description="PAC" evidence="9">
    <location>
        <begin position="391"/>
        <end position="445"/>
    </location>
</feature>
<dbReference type="Gene3D" id="3.30.450.20">
    <property type="entry name" value="PAS domain"/>
    <property type="match status" value="1"/>
</dbReference>
<dbReference type="InterPro" id="IPR001610">
    <property type="entry name" value="PAC"/>
</dbReference>
<evidence type="ECO:0000256" key="3">
    <source>
        <dbReference type="ARBA" id="ARBA00022630"/>
    </source>
</evidence>
<organism evidence="10 11">
    <name type="scientific">Riccia sorocarpa</name>
    <dbReference type="NCBI Taxonomy" id="122646"/>
    <lineage>
        <taxon>Eukaryota</taxon>
        <taxon>Viridiplantae</taxon>
        <taxon>Streptophyta</taxon>
        <taxon>Embryophyta</taxon>
        <taxon>Marchantiophyta</taxon>
        <taxon>Marchantiopsida</taxon>
        <taxon>Marchantiidae</taxon>
        <taxon>Marchantiales</taxon>
        <taxon>Ricciaceae</taxon>
        <taxon>Riccia</taxon>
    </lineage>
</organism>
<feature type="compositionally biased region" description="Low complexity" evidence="7">
    <location>
        <begin position="290"/>
        <end position="309"/>
    </location>
</feature>
<keyword evidence="5" id="KW-0157">Chromophore</keyword>
<name>A0ABD3GCP6_9MARC</name>
<dbReference type="InterPro" id="IPR000700">
    <property type="entry name" value="PAS-assoc_C"/>
</dbReference>
<feature type="region of interest" description="Disordered" evidence="7">
    <location>
        <begin position="530"/>
        <end position="570"/>
    </location>
</feature>
<evidence type="ECO:0000313" key="11">
    <source>
        <dbReference type="Proteomes" id="UP001633002"/>
    </source>
</evidence>
<evidence type="ECO:0000256" key="2">
    <source>
        <dbReference type="ARBA" id="ARBA00022606"/>
    </source>
</evidence>